<gene>
    <name evidence="5" type="ordered locus">Fisuc_1803</name>
    <name evidence="6" type="ordered locus">FSU_2304</name>
</gene>
<dbReference type="GO" id="GO:0005975">
    <property type="term" value="P:carbohydrate metabolic process"/>
    <property type="evidence" value="ECO:0007669"/>
    <property type="project" value="InterPro"/>
</dbReference>
<dbReference type="SUPFAM" id="SSF88713">
    <property type="entry name" value="Glycoside hydrolase/deacetylase"/>
    <property type="match status" value="1"/>
</dbReference>
<keyword evidence="8" id="KW-1185">Reference proteome</keyword>
<dbReference type="EMBL" id="CP001792">
    <property type="protein sequence ID" value="ACX75396.1"/>
    <property type="molecule type" value="Genomic_DNA"/>
</dbReference>
<dbReference type="GO" id="GO:0016020">
    <property type="term" value="C:membrane"/>
    <property type="evidence" value="ECO:0007669"/>
    <property type="project" value="TreeGrafter"/>
</dbReference>
<feature type="signal peptide" evidence="3">
    <location>
        <begin position="1"/>
        <end position="28"/>
    </location>
</feature>
<proteinExistence type="predicted"/>
<evidence type="ECO:0000256" key="3">
    <source>
        <dbReference type="SAM" id="SignalP"/>
    </source>
</evidence>
<reference evidence="5 8" key="1">
    <citation type="submission" date="2009-10" db="EMBL/GenBank/DDBJ databases">
        <title>Complete sequence of Fibrobacter succinogenes subsp. succinogenes S85.</title>
        <authorList>
            <consortium name="US DOE Joint Genome Institute"/>
            <person name="Lucas S."/>
            <person name="Copeland A."/>
            <person name="Lapidus A."/>
            <person name="Glavina del Rio T."/>
            <person name="Tice H."/>
            <person name="Bruce D."/>
            <person name="Goodwin L."/>
            <person name="Pitluck S."/>
            <person name="Chertkov O."/>
            <person name="Detter J.C."/>
            <person name="Han C."/>
            <person name="Tapia R."/>
            <person name="Larimer F."/>
            <person name="Land M."/>
            <person name="Hauser L."/>
            <person name="Kyrpides N."/>
            <person name="Mikhailova N."/>
            <person name="Weimer P.J."/>
            <person name="Stevenson D.M."/>
            <person name="Boyum J."/>
            <person name="Brumm P.I."/>
            <person name="Mead D."/>
        </authorList>
    </citation>
    <scope>NUCLEOTIDE SEQUENCE [LARGE SCALE GENOMIC DNA]</scope>
    <source>
        <strain evidence="8">ATCC 19169 / S85</strain>
        <strain evidence="5">S85</strain>
    </source>
</reference>
<evidence type="ECO:0000313" key="8">
    <source>
        <dbReference type="Proteomes" id="UP000001497"/>
    </source>
</evidence>
<dbReference type="GO" id="GO:0016810">
    <property type="term" value="F:hydrolase activity, acting on carbon-nitrogen (but not peptide) bonds"/>
    <property type="evidence" value="ECO:0007669"/>
    <property type="project" value="InterPro"/>
</dbReference>
<dbReference type="EMBL" id="CP002158">
    <property type="protein sequence ID" value="ADL25474.1"/>
    <property type="molecule type" value="Genomic_DNA"/>
</dbReference>
<dbReference type="HOGENOM" id="CLU_655132_0_0_0"/>
<keyword evidence="2" id="KW-0378">Hydrolase</keyword>
<evidence type="ECO:0000313" key="6">
    <source>
        <dbReference type="EMBL" id="ADL25474.1"/>
    </source>
</evidence>
<dbReference type="Pfam" id="PF01522">
    <property type="entry name" value="Polysacc_deac_1"/>
    <property type="match status" value="1"/>
</dbReference>
<evidence type="ECO:0000256" key="2">
    <source>
        <dbReference type="ARBA" id="ARBA00022801"/>
    </source>
</evidence>
<sequence>MNCNHSNRSTFTALSCGIALGLAGISTAAPLITVPWNGHVGAVSFTFDDALETQVLNLKPLLDAMPDVHVTFFLTAFQDRLKDNAAGFAALANAGHEMGNHTISHWHLTDETDEELEEDVVKFADTIEATMAKYGADVKVVSFATPFCENGDHVKTIIDKRHMLNRDCTYDGARTFWDEEPDWMSMPAKIWSRSGATVNEMLNALDTAAYIGKFDNSIPLEHPITGGSWLIVLQHDVSERMIDNYAINPDDIKTLFERAVKNGLWVAPIGTVGAYQRAHFIFDKALMTKTDDGYKVTWKVPHEYMPKSVPLRVALDTSRVDSKAVIMQDGKVLTPESDGHYIIEFMSKSLTIKTSKEIGLPPKIKRNAKDYTKFTIFDLKGKKLGDANGFKVPESYPKGVYFIRAEAKGLTPLTKKISR</sequence>
<dbReference type="KEGG" id="fsc:FSU_2304"/>
<dbReference type="InterPro" id="IPR011330">
    <property type="entry name" value="Glyco_hydro/deAcase_b/a-brl"/>
</dbReference>
<keyword evidence="1" id="KW-0479">Metal-binding</keyword>
<dbReference type="Proteomes" id="UP000001497">
    <property type="component" value="Chromosome"/>
</dbReference>
<keyword evidence="3" id="KW-0732">Signal</keyword>
<accession>C9RS60</accession>
<dbReference type="AlphaFoldDB" id="C9RS60"/>
<evidence type="ECO:0000256" key="1">
    <source>
        <dbReference type="ARBA" id="ARBA00022723"/>
    </source>
</evidence>
<dbReference type="InterPro" id="IPR050248">
    <property type="entry name" value="Polysacc_deacetylase_ArnD"/>
</dbReference>
<protein>
    <submittedName>
        <fullName evidence="5 6">Polysaccharide deacetylase</fullName>
    </submittedName>
</protein>
<dbReference type="KEGG" id="fsu:Fisuc_1803"/>
<name>C9RS60_FIBSS</name>
<evidence type="ECO:0000313" key="7">
    <source>
        <dbReference type="Proteomes" id="UP000000517"/>
    </source>
</evidence>
<feature type="chain" id="PRO_5003001530" evidence="3">
    <location>
        <begin position="29"/>
        <end position="419"/>
    </location>
</feature>
<evidence type="ECO:0000313" key="5">
    <source>
        <dbReference type="EMBL" id="ACX75396.1"/>
    </source>
</evidence>
<dbReference type="Proteomes" id="UP000000517">
    <property type="component" value="Chromosome"/>
</dbReference>
<dbReference type="PANTHER" id="PTHR10587">
    <property type="entry name" value="GLYCOSYL TRANSFERASE-RELATED"/>
    <property type="match status" value="1"/>
</dbReference>
<reference evidence="7" key="2">
    <citation type="submission" date="2010-08" db="EMBL/GenBank/DDBJ databases">
        <title>Complete sequence of Fibrobacter succinogenes subsp. succinogenes S85.</title>
        <authorList>
            <person name="Durkin A.S."/>
            <person name="Nelson K.E."/>
            <person name="Morrison M."/>
            <person name="Forsberg C.W."/>
            <person name="Wilson D.B."/>
            <person name="Russell J.B."/>
            <person name="Cann I.K.O."/>
            <person name="Mackie R.I."/>
            <person name="White B.A."/>
        </authorList>
    </citation>
    <scope>NUCLEOTIDE SEQUENCE [LARGE SCALE GENOMIC DNA]</scope>
    <source>
        <strain evidence="7">ATCC 19169 / S85</strain>
    </source>
</reference>
<feature type="domain" description="NodB homology" evidence="4">
    <location>
        <begin position="41"/>
        <end position="267"/>
    </location>
</feature>
<dbReference type="PANTHER" id="PTHR10587:SF133">
    <property type="entry name" value="CHITIN DEACETYLASE 1-RELATED"/>
    <property type="match status" value="1"/>
</dbReference>
<dbReference type="GO" id="GO:0046872">
    <property type="term" value="F:metal ion binding"/>
    <property type="evidence" value="ECO:0007669"/>
    <property type="project" value="UniProtKB-KW"/>
</dbReference>
<dbReference type="RefSeq" id="WP_014546469.1">
    <property type="nucleotide sequence ID" value="NC_013410.1"/>
</dbReference>
<dbReference type="eggNOG" id="COG0726">
    <property type="taxonomic scope" value="Bacteria"/>
</dbReference>
<dbReference type="Gene3D" id="3.20.20.370">
    <property type="entry name" value="Glycoside hydrolase/deacetylase"/>
    <property type="match status" value="1"/>
</dbReference>
<organism evidence="6 7">
    <name type="scientific">Fibrobacter succinogenes (strain ATCC 19169 / S85)</name>
    <dbReference type="NCBI Taxonomy" id="59374"/>
    <lineage>
        <taxon>Bacteria</taxon>
        <taxon>Pseudomonadati</taxon>
        <taxon>Fibrobacterota</taxon>
        <taxon>Fibrobacteria</taxon>
        <taxon>Fibrobacterales</taxon>
        <taxon>Fibrobacteraceae</taxon>
        <taxon>Fibrobacter</taxon>
    </lineage>
</organism>
<reference evidence="6" key="3">
    <citation type="submission" date="2010-08" db="EMBL/GenBank/DDBJ databases">
        <authorList>
            <person name="Durkin A.S."/>
            <person name="Nelson K.E."/>
            <person name="Morrison M."/>
            <person name="Forsberg C.W."/>
            <person name="Wilson D.B."/>
            <person name="Russell J.B."/>
            <person name="Cann I.K.O."/>
            <person name="Mackie R.I."/>
            <person name="White B.A."/>
        </authorList>
    </citation>
    <scope>NUCLEOTIDE SEQUENCE</scope>
    <source>
        <strain evidence="6">S85</strain>
    </source>
</reference>
<evidence type="ECO:0000259" key="4">
    <source>
        <dbReference type="PROSITE" id="PS51677"/>
    </source>
</evidence>
<dbReference type="STRING" id="59374.FSU_2304"/>
<dbReference type="PROSITE" id="PS51677">
    <property type="entry name" value="NODB"/>
    <property type="match status" value="1"/>
</dbReference>
<dbReference type="InterPro" id="IPR002509">
    <property type="entry name" value="NODB_dom"/>
</dbReference>
<dbReference type="OrthoDB" id="9804172at2"/>